<dbReference type="InterPro" id="IPR051015">
    <property type="entry name" value="EvgA-like"/>
</dbReference>
<reference evidence="1" key="1">
    <citation type="submission" date="2009-04" db="EMBL/GenBank/DDBJ databases">
        <title>Novel enterobacterial integrative and conjugative elements (ICEs), including a mobilisable relateive of SPI-7.</title>
        <authorList>
            <person name="Seth-Smith H.M."/>
        </authorList>
    </citation>
    <scope>NUCLEOTIDE SEQUENCE</scope>
    <source>
        <strain evidence="1">Y69</strain>
    </source>
</reference>
<dbReference type="InterPro" id="IPR016032">
    <property type="entry name" value="Sig_transdc_resp-reg_C-effctor"/>
</dbReference>
<gene>
    <name evidence="1" type="ORF">Y69_0049</name>
</gene>
<dbReference type="PANTHER" id="PTHR45566:SF1">
    <property type="entry name" value="HTH-TYPE TRANSCRIPTIONAL REGULATOR YHJB-RELATED"/>
    <property type="match status" value="1"/>
</dbReference>
<dbReference type="PANTHER" id="PTHR45566">
    <property type="entry name" value="HTH-TYPE TRANSCRIPTIONAL REGULATOR YHJB-RELATED"/>
    <property type="match status" value="1"/>
</dbReference>
<protein>
    <submittedName>
        <fullName evidence="1">Putative transcriptional regulator, GerE family</fullName>
    </submittedName>
</protein>
<dbReference type="GO" id="GO:0003677">
    <property type="term" value="F:DNA binding"/>
    <property type="evidence" value="ECO:0007669"/>
    <property type="project" value="InterPro"/>
</dbReference>
<dbReference type="InterPro" id="IPR011006">
    <property type="entry name" value="CheY-like_superfamily"/>
</dbReference>
<evidence type="ECO:0000313" key="1">
    <source>
        <dbReference type="EMBL" id="CAX67770.1"/>
    </source>
</evidence>
<dbReference type="Gene3D" id="3.40.50.2300">
    <property type="match status" value="1"/>
</dbReference>
<dbReference type="AlphaFoldDB" id="F2Q839"/>
<dbReference type="EMBL" id="FN298493">
    <property type="protein sequence ID" value="CAX67770.1"/>
    <property type="molecule type" value="Genomic_DNA"/>
</dbReference>
<dbReference type="GO" id="GO:0006355">
    <property type="term" value="P:regulation of DNA-templated transcription"/>
    <property type="evidence" value="ECO:0007669"/>
    <property type="project" value="InterPro"/>
</dbReference>
<dbReference type="SUPFAM" id="SSF52172">
    <property type="entry name" value="CheY-like"/>
    <property type="match status" value="1"/>
</dbReference>
<accession>F2Q839</accession>
<dbReference type="SUPFAM" id="SSF46894">
    <property type="entry name" value="C-terminal effector domain of the bipartite response regulators"/>
    <property type="match status" value="1"/>
</dbReference>
<sequence>MKNNDNAVKNKLIYLIDTDVFFSLGLKSQLDGKGFDVFCSNQRGKELASDIAARKPDVLLLGNDKILSDNHNIISMMRTISPASVMILLSSLVNGESCFSFYRKLGLAGCVSKKGKFASLYNVIKVVSTGYACFPFSSSNRNSEIKKAGVSELELTLLKSILQGNDNDNVAKELSVPLKRVSALKIGLMKRLGVNSTAHLVIKAQQLLAA</sequence>
<name>F2Q839_YEREN</name>
<organism evidence="1">
    <name type="scientific">Yersinia enterocolitica</name>
    <dbReference type="NCBI Taxonomy" id="630"/>
    <lineage>
        <taxon>Bacteria</taxon>
        <taxon>Pseudomonadati</taxon>
        <taxon>Pseudomonadota</taxon>
        <taxon>Gammaproteobacteria</taxon>
        <taxon>Enterobacterales</taxon>
        <taxon>Yersiniaceae</taxon>
        <taxon>Yersinia</taxon>
    </lineage>
</organism>
<proteinExistence type="predicted"/>